<reference evidence="2" key="2">
    <citation type="submission" date="2022-05" db="EMBL/GenBank/DDBJ databases">
        <authorList>
            <person name="Kim J.-S."/>
            <person name="Lee K."/>
            <person name="Suh M."/>
            <person name="Eom M."/>
            <person name="Kim J.-S."/>
            <person name="Kim D.-S."/>
            <person name="Ko S.-H."/>
            <person name="Shin Y."/>
            <person name="Lee J.-S."/>
        </authorList>
    </citation>
    <scope>NUCLEOTIDE SEQUENCE</scope>
    <source>
        <strain evidence="2">N237</strain>
    </source>
</reference>
<dbReference type="InterPro" id="IPR000835">
    <property type="entry name" value="HTH_MarR-typ"/>
</dbReference>
<gene>
    <name evidence="2" type="ORF">M6D93_05495</name>
</gene>
<dbReference type="PANTHER" id="PTHR33164:SF104">
    <property type="entry name" value="TRANSCRIPTIONAL REGULATORY PROTEIN"/>
    <property type="match status" value="1"/>
</dbReference>
<accession>A0ABY4R2T9</accession>
<proteinExistence type="predicted"/>
<dbReference type="InterPro" id="IPR036388">
    <property type="entry name" value="WH-like_DNA-bd_sf"/>
</dbReference>
<dbReference type="Proteomes" id="UP001056336">
    <property type="component" value="Chromosome"/>
</dbReference>
<dbReference type="PROSITE" id="PS50995">
    <property type="entry name" value="HTH_MARR_2"/>
    <property type="match status" value="1"/>
</dbReference>
<evidence type="ECO:0000313" key="3">
    <source>
        <dbReference type="Proteomes" id="UP001056336"/>
    </source>
</evidence>
<dbReference type="InterPro" id="IPR039422">
    <property type="entry name" value="MarR/SlyA-like"/>
</dbReference>
<protein>
    <submittedName>
        <fullName evidence="2">MarR family transcriptional regulator</fullName>
    </submittedName>
</protein>
<reference evidence="2" key="1">
    <citation type="journal article" date="2018" name="Int. J. Syst. Evol. Microbiol.">
        <title>Jatrophihabitans telluris sp. nov., isolated from sediment soil of lava forest wetlands and the emended description of the genus Jatrophihabitans.</title>
        <authorList>
            <person name="Lee K.C."/>
            <person name="Suh M.K."/>
            <person name="Eom M.K."/>
            <person name="Kim K.K."/>
            <person name="Kim J.S."/>
            <person name="Kim D.S."/>
            <person name="Ko S.H."/>
            <person name="Shin Y.K."/>
            <person name="Lee J.S."/>
        </authorList>
    </citation>
    <scope>NUCLEOTIDE SEQUENCE</scope>
    <source>
        <strain evidence="2">N237</strain>
    </source>
</reference>
<dbReference type="RefSeq" id="WP_249773356.1">
    <property type="nucleotide sequence ID" value="NZ_CP097332.1"/>
</dbReference>
<name>A0ABY4R2T9_9ACTN</name>
<organism evidence="2 3">
    <name type="scientific">Jatrophihabitans telluris</name>
    <dbReference type="NCBI Taxonomy" id="2038343"/>
    <lineage>
        <taxon>Bacteria</taxon>
        <taxon>Bacillati</taxon>
        <taxon>Actinomycetota</taxon>
        <taxon>Actinomycetes</taxon>
        <taxon>Jatrophihabitantales</taxon>
        <taxon>Jatrophihabitantaceae</taxon>
        <taxon>Jatrophihabitans</taxon>
    </lineage>
</organism>
<dbReference type="Gene3D" id="1.10.10.10">
    <property type="entry name" value="Winged helix-like DNA-binding domain superfamily/Winged helix DNA-binding domain"/>
    <property type="match status" value="1"/>
</dbReference>
<dbReference type="SMART" id="SM00347">
    <property type="entry name" value="HTH_MARR"/>
    <property type="match status" value="1"/>
</dbReference>
<sequence length="165" mass="18597">MTSDSVARISEQWATERPEIDTSPMAVFGRIAKLHRTQLEASDQAYRQFEITGADFDVLATLRRSGEPFQLTPSELTEQMMISSGGVTQRVDRLIRQGLVRRVPHASDRRSTTVQLTPEGRSVIDQALPLHIEAERELLVALSDDERRTLIDLLTRLNLDAEGRT</sequence>
<evidence type="ECO:0000259" key="1">
    <source>
        <dbReference type="PROSITE" id="PS50995"/>
    </source>
</evidence>
<evidence type="ECO:0000313" key="2">
    <source>
        <dbReference type="EMBL" id="UQX89460.1"/>
    </source>
</evidence>
<dbReference type="Pfam" id="PF12802">
    <property type="entry name" value="MarR_2"/>
    <property type="match status" value="1"/>
</dbReference>
<dbReference type="PANTHER" id="PTHR33164">
    <property type="entry name" value="TRANSCRIPTIONAL REGULATOR, MARR FAMILY"/>
    <property type="match status" value="1"/>
</dbReference>
<dbReference type="PRINTS" id="PR00598">
    <property type="entry name" value="HTHMARR"/>
</dbReference>
<feature type="domain" description="HTH marR-type" evidence="1">
    <location>
        <begin position="21"/>
        <end position="159"/>
    </location>
</feature>
<dbReference type="SUPFAM" id="SSF46785">
    <property type="entry name" value="Winged helix' DNA-binding domain"/>
    <property type="match status" value="1"/>
</dbReference>
<dbReference type="EMBL" id="CP097332">
    <property type="protein sequence ID" value="UQX89460.1"/>
    <property type="molecule type" value="Genomic_DNA"/>
</dbReference>
<keyword evidence="3" id="KW-1185">Reference proteome</keyword>
<dbReference type="InterPro" id="IPR036390">
    <property type="entry name" value="WH_DNA-bd_sf"/>
</dbReference>